<gene>
    <name evidence="1" type="ORF">AVDCRST_MAG55-1024</name>
</gene>
<protein>
    <submittedName>
        <fullName evidence="1">Uncharacterized protein</fullName>
    </submittedName>
</protein>
<evidence type="ECO:0000313" key="1">
    <source>
        <dbReference type="EMBL" id="CAA9406379.1"/>
    </source>
</evidence>
<name>A0A6J4P748_9ACTN</name>
<accession>A0A6J4P748</accession>
<sequence>MRAYWLWHSRSLRWRPSPGTPAAQTGARLLEACEARKQERIEAAGPD</sequence>
<dbReference type="AlphaFoldDB" id="A0A6J4P748"/>
<dbReference type="EMBL" id="CADCUZ010000039">
    <property type="protein sequence ID" value="CAA9406379.1"/>
    <property type="molecule type" value="Genomic_DNA"/>
</dbReference>
<proteinExistence type="predicted"/>
<reference evidence="1" key="1">
    <citation type="submission" date="2020-02" db="EMBL/GenBank/DDBJ databases">
        <authorList>
            <person name="Meier V. D."/>
        </authorList>
    </citation>
    <scope>NUCLEOTIDE SEQUENCE</scope>
    <source>
        <strain evidence="1">AVDCRST_MAG55</strain>
    </source>
</reference>
<organism evidence="1">
    <name type="scientific">uncultured Rubrobacteraceae bacterium</name>
    <dbReference type="NCBI Taxonomy" id="349277"/>
    <lineage>
        <taxon>Bacteria</taxon>
        <taxon>Bacillati</taxon>
        <taxon>Actinomycetota</taxon>
        <taxon>Rubrobacteria</taxon>
        <taxon>Rubrobacterales</taxon>
        <taxon>Rubrobacteraceae</taxon>
        <taxon>environmental samples</taxon>
    </lineage>
</organism>